<feature type="domain" description="SnoaL-like" evidence="2">
    <location>
        <begin position="41"/>
        <end position="145"/>
    </location>
</feature>
<feature type="signal peptide" evidence="1">
    <location>
        <begin position="1"/>
        <end position="25"/>
    </location>
</feature>
<dbReference type="InterPro" id="IPR037401">
    <property type="entry name" value="SnoaL-like"/>
</dbReference>
<dbReference type="PANTHER" id="PTHR41252:SF1">
    <property type="entry name" value="BLR2505 PROTEIN"/>
    <property type="match status" value="1"/>
</dbReference>
<evidence type="ECO:0000313" key="4">
    <source>
        <dbReference type="Proteomes" id="UP000216885"/>
    </source>
</evidence>
<dbReference type="SUPFAM" id="SSF54427">
    <property type="entry name" value="NTF2-like"/>
    <property type="match status" value="1"/>
</dbReference>
<sequence length="251" mass="28251">MLIFRYITTVTALIFITLLNGCANAHTAGSTTERNRQFIVQAFEQWAAGNGTFFQDVLSPDVVWIIKGTSPAAGTYRGRDAFMEQAVAPFAARLAAPVRPTVKDVWAEGDDVIVHWDGAATAADGEPYHNSYVWIFRMENQRATEVIAFLDLVPYDDVIKRVSIEQQGKTQMNEHPYIGMWVTDDGHIRHELLANGRYDEARGSRESAYQGRYEVKGKHIDYWDDTGFTADGVFVDENTLHHGGMVFRRQG</sequence>
<dbReference type="EMBL" id="NEVQ01000022">
    <property type="protein sequence ID" value="OZI50687.1"/>
    <property type="molecule type" value="Genomic_DNA"/>
</dbReference>
<reference evidence="3 4" key="1">
    <citation type="submission" date="2017-05" db="EMBL/GenBank/DDBJ databases">
        <title>Complete and WGS of Bordetella genogroups.</title>
        <authorList>
            <person name="Spilker T."/>
            <person name="LiPuma J."/>
        </authorList>
    </citation>
    <scope>NUCLEOTIDE SEQUENCE [LARGE SCALE GENOMIC DNA]</scope>
    <source>
        <strain evidence="3 4">AU9919</strain>
    </source>
</reference>
<dbReference type="Gene3D" id="3.10.450.50">
    <property type="match status" value="1"/>
</dbReference>
<name>A0A261TN41_9BORD</name>
<dbReference type="InterPro" id="IPR038646">
    <property type="entry name" value="Atu4866-like_sf"/>
</dbReference>
<keyword evidence="1" id="KW-0732">Signal</keyword>
<protein>
    <recommendedName>
        <fullName evidence="2">SnoaL-like domain-containing protein</fullName>
    </recommendedName>
</protein>
<organism evidence="3 4">
    <name type="scientific">Bordetella genomosp. 4</name>
    <dbReference type="NCBI Taxonomy" id="463044"/>
    <lineage>
        <taxon>Bacteria</taxon>
        <taxon>Pseudomonadati</taxon>
        <taxon>Pseudomonadota</taxon>
        <taxon>Betaproteobacteria</taxon>
        <taxon>Burkholderiales</taxon>
        <taxon>Alcaligenaceae</taxon>
        <taxon>Bordetella</taxon>
    </lineage>
</organism>
<evidence type="ECO:0000313" key="3">
    <source>
        <dbReference type="EMBL" id="OZI50687.1"/>
    </source>
</evidence>
<accession>A0A261TN41</accession>
<dbReference type="Pfam" id="PF12680">
    <property type="entry name" value="SnoaL_2"/>
    <property type="match status" value="1"/>
</dbReference>
<dbReference type="RefSeq" id="WP_094839103.1">
    <property type="nucleotide sequence ID" value="NZ_NEVQ01000022.1"/>
</dbReference>
<dbReference type="InterPro" id="IPR032710">
    <property type="entry name" value="NTF2-like_dom_sf"/>
</dbReference>
<keyword evidence="4" id="KW-1185">Reference proteome</keyword>
<evidence type="ECO:0000256" key="1">
    <source>
        <dbReference type="SAM" id="SignalP"/>
    </source>
</evidence>
<comment type="caution">
    <text evidence="3">The sequence shown here is derived from an EMBL/GenBank/DDBJ whole genome shotgun (WGS) entry which is preliminary data.</text>
</comment>
<dbReference type="Proteomes" id="UP000216885">
    <property type="component" value="Unassembled WGS sequence"/>
</dbReference>
<dbReference type="Pfam" id="PF11512">
    <property type="entry name" value="Atu4866"/>
    <property type="match status" value="1"/>
</dbReference>
<dbReference type="PANTHER" id="PTHR41252">
    <property type="entry name" value="BLR2505 PROTEIN"/>
    <property type="match status" value="1"/>
</dbReference>
<proteinExistence type="predicted"/>
<dbReference type="Gene3D" id="2.40.128.290">
    <property type="entry name" value="Uncharacterised protein Atu4866, PF11512"/>
    <property type="match status" value="1"/>
</dbReference>
<feature type="chain" id="PRO_5012831036" description="SnoaL-like domain-containing protein" evidence="1">
    <location>
        <begin position="26"/>
        <end position="251"/>
    </location>
</feature>
<gene>
    <name evidence="3" type="ORF">CAL20_22905</name>
</gene>
<dbReference type="InterPro" id="IPR020955">
    <property type="entry name" value="Uncharacterised_Atu4866"/>
</dbReference>
<dbReference type="AlphaFoldDB" id="A0A261TN41"/>
<evidence type="ECO:0000259" key="2">
    <source>
        <dbReference type="Pfam" id="PF12680"/>
    </source>
</evidence>